<sequence length="95" mass="10893">MKVGGCQVTIDDIYRCHKLKYEIKVVEIGSVVRARELPRGFSRYRMNSGVEFFRFLSKMEGDADLDSDKEAADMGYGHQHMKFSAQQTLGKLRTL</sequence>
<gene>
    <name evidence="1" type="ORF">AVEN_112750_1</name>
</gene>
<dbReference type="Proteomes" id="UP000499080">
    <property type="component" value="Unassembled WGS sequence"/>
</dbReference>
<accession>A0A4Y2FB24</accession>
<protein>
    <submittedName>
        <fullName evidence="1">Uncharacterized protein</fullName>
    </submittedName>
</protein>
<reference evidence="1 2" key="1">
    <citation type="journal article" date="2019" name="Sci. Rep.">
        <title>Orb-weaving spider Araneus ventricosus genome elucidates the spidroin gene catalogue.</title>
        <authorList>
            <person name="Kono N."/>
            <person name="Nakamura H."/>
            <person name="Ohtoshi R."/>
            <person name="Moran D.A.P."/>
            <person name="Shinohara A."/>
            <person name="Yoshida Y."/>
            <person name="Fujiwara M."/>
            <person name="Mori M."/>
            <person name="Tomita M."/>
            <person name="Arakawa K."/>
        </authorList>
    </citation>
    <scope>NUCLEOTIDE SEQUENCE [LARGE SCALE GENOMIC DNA]</scope>
</reference>
<comment type="caution">
    <text evidence="1">The sequence shown here is derived from an EMBL/GenBank/DDBJ whole genome shotgun (WGS) entry which is preliminary data.</text>
</comment>
<dbReference type="EMBL" id="BGPR01000820">
    <property type="protein sequence ID" value="GBM36794.1"/>
    <property type="molecule type" value="Genomic_DNA"/>
</dbReference>
<dbReference type="AlphaFoldDB" id="A0A4Y2FB24"/>
<evidence type="ECO:0000313" key="1">
    <source>
        <dbReference type="EMBL" id="GBM36794.1"/>
    </source>
</evidence>
<name>A0A4Y2FB24_ARAVE</name>
<proteinExistence type="predicted"/>
<organism evidence="1 2">
    <name type="scientific">Araneus ventricosus</name>
    <name type="common">Orbweaver spider</name>
    <name type="synonym">Epeira ventricosa</name>
    <dbReference type="NCBI Taxonomy" id="182803"/>
    <lineage>
        <taxon>Eukaryota</taxon>
        <taxon>Metazoa</taxon>
        <taxon>Ecdysozoa</taxon>
        <taxon>Arthropoda</taxon>
        <taxon>Chelicerata</taxon>
        <taxon>Arachnida</taxon>
        <taxon>Araneae</taxon>
        <taxon>Araneomorphae</taxon>
        <taxon>Entelegynae</taxon>
        <taxon>Araneoidea</taxon>
        <taxon>Araneidae</taxon>
        <taxon>Araneus</taxon>
    </lineage>
</organism>
<evidence type="ECO:0000313" key="2">
    <source>
        <dbReference type="Proteomes" id="UP000499080"/>
    </source>
</evidence>
<keyword evidence="2" id="KW-1185">Reference proteome</keyword>